<dbReference type="SUPFAM" id="SSF50475">
    <property type="entry name" value="FMN-binding split barrel"/>
    <property type="match status" value="1"/>
</dbReference>
<accession>S8DYV3</accession>
<reference evidence="3 4" key="1">
    <citation type="journal article" date="2012" name="Science">
        <title>The Paleozoic origin of enzymatic lignin decomposition reconstructed from 31 fungal genomes.</title>
        <authorList>
            <person name="Floudas D."/>
            <person name="Binder M."/>
            <person name="Riley R."/>
            <person name="Barry K."/>
            <person name="Blanchette R.A."/>
            <person name="Henrissat B."/>
            <person name="Martinez A.T."/>
            <person name="Otillar R."/>
            <person name="Spatafora J.W."/>
            <person name="Yadav J.S."/>
            <person name="Aerts A."/>
            <person name="Benoit I."/>
            <person name="Boyd A."/>
            <person name="Carlson A."/>
            <person name="Copeland A."/>
            <person name="Coutinho P.M."/>
            <person name="de Vries R.P."/>
            <person name="Ferreira P."/>
            <person name="Findley K."/>
            <person name="Foster B."/>
            <person name="Gaskell J."/>
            <person name="Glotzer D."/>
            <person name="Gorecki P."/>
            <person name="Heitman J."/>
            <person name="Hesse C."/>
            <person name="Hori C."/>
            <person name="Igarashi K."/>
            <person name="Jurgens J.A."/>
            <person name="Kallen N."/>
            <person name="Kersten P."/>
            <person name="Kohler A."/>
            <person name="Kuees U."/>
            <person name="Kumar T.K.A."/>
            <person name="Kuo A."/>
            <person name="LaButti K."/>
            <person name="Larrondo L.F."/>
            <person name="Lindquist E."/>
            <person name="Ling A."/>
            <person name="Lombard V."/>
            <person name="Lucas S."/>
            <person name="Lundell T."/>
            <person name="Martin R."/>
            <person name="McLaughlin D.J."/>
            <person name="Morgenstern I."/>
            <person name="Morin E."/>
            <person name="Murat C."/>
            <person name="Nagy L.G."/>
            <person name="Nolan M."/>
            <person name="Ohm R.A."/>
            <person name="Patyshakuliyeva A."/>
            <person name="Rokas A."/>
            <person name="Ruiz-Duenas F.J."/>
            <person name="Sabat G."/>
            <person name="Salamov A."/>
            <person name="Samejima M."/>
            <person name="Schmutz J."/>
            <person name="Slot J.C."/>
            <person name="St John F."/>
            <person name="Stenlid J."/>
            <person name="Sun H."/>
            <person name="Sun S."/>
            <person name="Syed K."/>
            <person name="Tsang A."/>
            <person name="Wiebenga A."/>
            <person name="Young D."/>
            <person name="Pisabarro A."/>
            <person name="Eastwood D.C."/>
            <person name="Martin F."/>
            <person name="Cullen D."/>
            <person name="Grigoriev I.V."/>
            <person name="Hibbett D.S."/>
        </authorList>
    </citation>
    <scope>NUCLEOTIDE SEQUENCE</scope>
    <source>
        <strain evidence="4">FP-58527</strain>
    </source>
</reference>
<dbReference type="Pfam" id="PF13883">
    <property type="entry name" value="CREG_beta-barrel"/>
    <property type="match status" value="1"/>
</dbReference>
<evidence type="ECO:0000259" key="2">
    <source>
        <dbReference type="Pfam" id="PF13883"/>
    </source>
</evidence>
<feature type="chain" id="PRO_5004562696" description="CREG-like beta-barrel domain-containing protein" evidence="1">
    <location>
        <begin position="22"/>
        <end position="214"/>
    </location>
</feature>
<sequence length="214" mass="23259">MGILRGILIAAASCVMHAVSGHETVQDAAVLARTLVDLSPSGIGTMATVFPDEHALAGQPFSLQEYYASCHANGSLVLLFMPISRASQNVLHSDSRSVSISVMDPHPNASRPRVSLIGNVTIFSDVDAIPDEEEMKACYTAKHPDARRWVPGPREPHVAYWARFDPQTIYFVGGFGGLHYIGYIPPELYQEASPSHLVDWSIQLDGSESFLPGQ</sequence>
<dbReference type="InterPro" id="IPR055343">
    <property type="entry name" value="CREG_beta-barrel"/>
</dbReference>
<evidence type="ECO:0000313" key="4">
    <source>
        <dbReference type="Proteomes" id="UP000015241"/>
    </source>
</evidence>
<gene>
    <name evidence="3" type="ORF">FOMPIDRAFT_1166186</name>
</gene>
<proteinExistence type="predicted"/>
<dbReference type="HOGENOM" id="CLU_056802_3_1_1"/>
<evidence type="ECO:0000256" key="1">
    <source>
        <dbReference type="SAM" id="SignalP"/>
    </source>
</evidence>
<dbReference type="EMBL" id="KE504173">
    <property type="protein sequence ID" value="EPS97717.1"/>
    <property type="molecule type" value="Genomic_DNA"/>
</dbReference>
<evidence type="ECO:0000313" key="3">
    <source>
        <dbReference type="EMBL" id="EPS97717.1"/>
    </source>
</evidence>
<dbReference type="OrthoDB" id="2138282at2759"/>
<organism evidence="3 4">
    <name type="scientific">Fomitopsis schrenkii</name>
    <name type="common">Brown rot fungus</name>
    <dbReference type="NCBI Taxonomy" id="2126942"/>
    <lineage>
        <taxon>Eukaryota</taxon>
        <taxon>Fungi</taxon>
        <taxon>Dikarya</taxon>
        <taxon>Basidiomycota</taxon>
        <taxon>Agaricomycotina</taxon>
        <taxon>Agaricomycetes</taxon>
        <taxon>Polyporales</taxon>
        <taxon>Fomitopsis</taxon>
    </lineage>
</organism>
<dbReference type="STRING" id="743788.S8DYV3"/>
<feature type="domain" description="CREG-like beta-barrel" evidence="2">
    <location>
        <begin position="24"/>
        <end position="190"/>
    </location>
</feature>
<keyword evidence="1" id="KW-0732">Signal</keyword>
<keyword evidence="4" id="KW-1185">Reference proteome</keyword>
<dbReference type="PANTHER" id="PTHR37273">
    <property type="entry name" value="CHROMOSOME 8, WHOLE GENOME SHOTGUN SEQUENCE"/>
    <property type="match status" value="1"/>
</dbReference>
<dbReference type="PANTHER" id="PTHR37273:SF1">
    <property type="entry name" value="ADL397C-AP"/>
    <property type="match status" value="1"/>
</dbReference>
<dbReference type="Gene3D" id="2.30.110.10">
    <property type="entry name" value="Electron Transport, Fmn-binding Protein, Chain A"/>
    <property type="match status" value="1"/>
</dbReference>
<dbReference type="InterPro" id="IPR012349">
    <property type="entry name" value="Split_barrel_FMN-bd"/>
</dbReference>
<dbReference type="InParanoid" id="S8DYV3"/>
<name>S8DYV3_FOMSC</name>
<protein>
    <recommendedName>
        <fullName evidence="2">CREG-like beta-barrel domain-containing protein</fullName>
    </recommendedName>
</protein>
<dbReference type="AlphaFoldDB" id="S8DYV3"/>
<feature type="signal peptide" evidence="1">
    <location>
        <begin position="1"/>
        <end position="21"/>
    </location>
</feature>
<dbReference type="eggNOG" id="ENOG502RDU8">
    <property type="taxonomic scope" value="Eukaryota"/>
</dbReference>
<dbReference type="Proteomes" id="UP000015241">
    <property type="component" value="Unassembled WGS sequence"/>
</dbReference>